<proteinExistence type="inferred from homology"/>
<dbReference type="Pfam" id="PF08939">
    <property type="entry name" value="Bles03"/>
    <property type="match status" value="1"/>
</dbReference>
<dbReference type="Proteomes" id="UP001437256">
    <property type="component" value="Unassembled WGS sequence"/>
</dbReference>
<evidence type="ECO:0000256" key="2">
    <source>
        <dbReference type="SAM" id="MobiDB-lite"/>
    </source>
</evidence>
<name>A0ABR3AIV0_9AGAR</name>
<organism evidence="3 4">
    <name type="scientific">Marasmius tenuissimus</name>
    <dbReference type="NCBI Taxonomy" id="585030"/>
    <lineage>
        <taxon>Eukaryota</taxon>
        <taxon>Fungi</taxon>
        <taxon>Dikarya</taxon>
        <taxon>Basidiomycota</taxon>
        <taxon>Agaricomycotina</taxon>
        <taxon>Agaricomycetes</taxon>
        <taxon>Agaricomycetidae</taxon>
        <taxon>Agaricales</taxon>
        <taxon>Marasmiineae</taxon>
        <taxon>Marasmiaceae</taxon>
        <taxon>Marasmius</taxon>
    </lineage>
</organism>
<feature type="region of interest" description="Disordered" evidence="2">
    <location>
        <begin position="287"/>
        <end position="366"/>
    </location>
</feature>
<gene>
    <name evidence="3" type="ORF">AAF712_000255</name>
</gene>
<dbReference type="InterPro" id="IPR023398">
    <property type="entry name" value="TIF_eIF4e-like"/>
</dbReference>
<reference evidence="3 4" key="1">
    <citation type="submission" date="2024-05" db="EMBL/GenBank/DDBJ databases">
        <title>A draft genome resource for the thread blight pathogen Marasmius tenuissimus strain MS-2.</title>
        <authorList>
            <person name="Yulfo-Soto G.E."/>
            <person name="Baruah I.K."/>
            <person name="Amoako-Attah I."/>
            <person name="Bukari Y."/>
            <person name="Meinhardt L.W."/>
            <person name="Bailey B.A."/>
            <person name="Cohen S.P."/>
        </authorList>
    </citation>
    <scope>NUCLEOTIDE SEQUENCE [LARGE SCALE GENOMIC DNA]</scope>
    <source>
        <strain evidence="3 4">MS-2</strain>
    </source>
</reference>
<evidence type="ECO:0000313" key="4">
    <source>
        <dbReference type="Proteomes" id="UP001437256"/>
    </source>
</evidence>
<keyword evidence="4" id="KW-1185">Reference proteome</keyword>
<comment type="similarity">
    <text evidence="1">Belongs to the UPF0696 family.</text>
</comment>
<evidence type="ECO:0000256" key="1">
    <source>
        <dbReference type="ARBA" id="ARBA00010568"/>
    </source>
</evidence>
<dbReference type="Gene3D" id="3.30.760.10">
    <property type="entry name" value="RNA Cap, Translation Initiation Factor Eif4e"/>
    <property type="match status" value="1"/>
</dbReference>
<protein>
    <submittedName>
        <fullName evidence="3">Uncharacterized protein</fullName>
    </submittedName>
</protein>
<accession>A0ABR3AIV0</accession>
<sequence>MAQNNEDELPQQYKYAWDSESHTITLQEFLNKVHYTDTLPQVGPTHSNCLRYQYKPSMVQNDGTKPWIWVRGSRPRKSDPSVEQEVLAIAEAAQVLNETTEKVENIKNDASIPVRSNKKTGARSKKEVREQLQAEATEQLKTIAQKYGYVGGKWLIFASHERVDVIWSHLAKSLIEGPLASTDAFTMKVSTSPENDTPNYQHVICLYVPDVYDKEAVLKVMQVLLRNHGSTLSGVKADLYTILGIDSKHPSGIPSTIWKNSALMKDSEAKALRDEFYAELQAAPKATAAADAPTTSGILANPDVPAVPAAKPKPKLVKKKKGNDDPFASDEDEEGVPDKKNKKRPNEDEDEDEVEPPKKKKRTAKK</sequence>
<feature type="compositionally biased region" description="Basic residues" evidence="2">
    <location>
        <begin position="312"/>
        <end position="321"/>
    </location>
</feature>
<dbReference type="InterPro" id="IPR015034">
    <property type="entry name" value="Bles03"/>
</dbReference>
<dbReference type="SUPFAM" id="SSF55418">
    <property type="entry name" value="eIF4e-like"/>
    <property type="match status" value="1"/>
</dbReference>
<comment type="caution">
    <text evidence="3">The sequence shown here is derived from an EMBL/GenBank/DDBJ whole genome shotgun (WGS) entry which is preliminary data.</text>
</comment>
<evidence type="ECO:0000313" key="3">
    <source>
        <dbReference type="EMBL" id="KAL0072492.1"/>
    </source>
</evidence>
<dbReference type="EMBL" id="JBBXMP010000001">
    <property type="protein sequence ID" value="KAL0072492.1"/>
    <property type="molecule type" value="Genomic_DNA"/>
</dbReference>
<dbReference type="PANTHER" id="PTHR31977">
    <property type="entry name" value="UPF0696 PROTEIN C11ORF68"/>
    <property type="match status" value="1"/>
</dbReference>
<dbReference type="PANTHER" id="PTHR31977:SF1">
    <property type="entry name" value="UPF0696 PROTEIN C11ORF68"/>
    <property type="match status" value="1"/>
</dbReference>